<comment type="subcellular location">
    <subcellularLocation>
        <location evidence="2">Cell membrane</location>
        <topology evidence="2">Multi-pass membrane protein</topology>
    </subcellularLocation>
</comment>
<keyword evidence="6" id="KW-0808">Transferase</keyword>
<dbReference type="CDD" id="cd00082">
    <property type="entry name" value="HisKA"/>
    <property type="match status" value="1"/>
</dbReference>
<comment type="catalytic activity">
    <reaction evidence="1">
        <text>ATP + protein L-histidine = ADP + protein N-phospho-L-histidine.</text>
        <dbReference type="EC" id="2.7.13.3"/>
    </reaction>
</comment>
<keyword evidence="8" id="KW-0547">Nucleotide-binding</keyword>
<dbReference type="GO" id="GO:0005886">
    <property type="term" value="C:plasma membrane"/>
    <property type="evidence" value="ECO:0007669"/>
    <property type="project" value="UniProtKB-SubCell"/>
</dbReference>
<evidence type="ECO:0000256" key="3">
    <source>
        <dbReference type="ARBA" id="ARBA00012438"/>
    </source>
</evidence>
<dbReference type="EC" id="2.7.13.3" evidence="3"/>
<dbReference type="AlphaFoldDB" id="A0A7D6VRI7"/>
<dbReference type="KEGG" id="cint:HZF06_01615"/>
<feature type="transmembrane region" description="Helical" evidence="15">
    <location>
        <begin position="180"/>
        <end position="199"/>
    </location>
</feature>
<dbReference type="CDD" id="cd06225">
    <property type="entry name" value="HAMP"/>
    <property type="match status" value="1"/>
</dbReference>
<proteinExistence type="predicted"/>
<evidence type="ECO:0000256" key="2">
    <source>
        <dbReference type="ARBA" id="ARBA00004651"/>
    </source>
</evidence>
<dbReference type="InterPro" id="IPR050398">
    <property type="entry name" value="HssS/ArlS-like"/>
</dbReference>
<keyword evidence="11 15" id="KW-1133">Transmembrane helix</keyword>
<dbReference type="SMART" id="SM00304">
    <property type="entry name" value="HAMP"/>
    <property type="match status" value="1"/>
</dbReference>
<reference evidence="18 19" key="1">
    <citation type="submission" date="2020-07" db="EMBL/GenBank/DDBJ databases">
        <title>Electron transfer.</title>
        <authorList>
            <person name="Huang L."/>
            <person name="Liu X."/>
            <person name="Zhou S."/>
        </authorList>
    </citation>
    <scope>NUCLEOTIDE SEQUENCE [LARGE SCALE GENOMIC DNA]</scope>
    <source>
        <strain evidence="18 19">Lx1</strain>
    </source>
</reference>
<feature type="domain" description="HAMP" evidence="17">
    <location>
        <begin position="201"/>
        <end position="254"/>
    </location>
</feature>
<feature type="transmembrane region" description="Helical" evidence="15">
    <location>
        <begin position="6"/>
        <end position="27"/>
    </location>
</feature>
<dbReference type="InterPro" id="IPR003594">
    <property type="entry name" value="HATPase_dom"/>
</dbReference>
<evidence type="ECO:0000256" key="6">
    <source>
        <dbReference type="ARBA" id="ARBA00022679"/>
    </source>
</evidence>
<evidence type="ECO:0000256" key="1">
    <source>
        <dbReference type="ARBA" id="ARBA00000085"/>
    </source>
</evidence>
<keyword evidence="4" id="KW-1003">Cell membrane</keyword>
<dbReference type="SUPFAM" id="SSF47384">
    <property type="entry name" value="Homodimeric domain of signal transducing histidine kinase"/>
    <property type="match status" value="1"/>
</dbReference>
<keyword evidence="12" id="KW-0902">Two-component regulatory system</keyword>
<keyword evidence="7 15" id="KW-0812">Transmembrane</keyword>
<dbReference type="InterPro" id="IPR003661">
    <property type="entry name" value="HisK_dim/P_dom"/>
</dbReference>
<evidence type="ECO:0000256" key="13">
    <source>
        <dbReference type="ARBA" id="ARBA00023136"/>
    </source>
</evidence>
<dbReference type="PRINTS" id="PR00344">
    <property type="entry name" value="BCTRLSENSOR"/>
</dbReference>
<evidence type="ECO:0000256" key="4">
    <source>
        <dbReference type="ARBA" id="ARBA00022475"/>
    </source>
</evidence>
<evidence type="ECO:0000256" key="8">
    <source>
        <dbReference type="ARBA" id="ARBA00022741"/>
    </source>
</evidence>
<dbReference type="GO" id="GO:0000155">
    <property type="term" value="F:phosphorelay sensor kinase activity"/>
    <property type="evidence" value="ECO:0007669"/>
    <property type="project" value="InterPro"/>
</dbReference>
<evidence type="ECO:0000256" key="10">
    <source>
        <dbReference type="ARBA" id="ARBA00022840"/>
    </source>
</evidence>
<dbReference type="SMART" id="SM00387">
    <property type="entry name" value="HATPase_c"/>
    <property type="match status" value="1"/>
</dbReference>
<dbReference type="SUPFAM" id="SSF55874">
    <property type="entry name" value="ATPase domain of HSP90 chaperone/DNA topoisomerase II/histidine kinase"/>
    <property type="match status" value="1"/>
</dbReference>
<keyword evidence="13 15" id="KW-0472">Membrane</keyword>
<dbReference type="PANTHER" id="PTHR45528:SF1">
    <property type="entry name" value="SENSOR HISTIDINE KINASE CPXA"/>
    <property type="match status" value="1"/>
</dbReference>
<dbReference type="Gene3D" id="6.10.340.10">
    <property type="match status" value="1"/>
</dbReference>
<dbReference type="InterPro" id="IPR036890">
    <property type="entry name" value="HATPase_C_sf"/>
</dbReference>
<evidence type="ECO:0000256" key="11">
    <source>
        <dbReference type="ARBA" id="ARBA00022989"/>
    </source>
</evidence>
<dbReference type="Gene3D" id="1.10.287.130">
    <property type="match status" value="1"/>
</dbReference>
<organism evidence="18 19">
    <name type="scientific">Clostridium intestinale</name>
    <dbReference type="NCBI Taxonomy" id="36845"/>
    <lineage>
        <taxon>Bacteria</taxon>
        <taxon>Bacillati</taxon>
        <taxon>Bacillota</taxon>
        <taxon>Clostridia</taxon>
        <taxon>Eubacteriales</taxon>
        <taxon>Clostridiaceae</taxon>
        <taxon>Clostridium</taxon>
    </lineage>
</organism>
<dbReference type="InterPro" id="IPR004358">
    <property type="entry name" value="Sig_transdc_His_kin-like_C"/>
</dbReference>
<dbReference type="Proteomes" id="UP000512286">
    <property type="component" value="Chromosome"/>
</dbReference>
<dbReference type="PROSITE" id="PS50885">
    <property type="entry name" value="HAMP"/>
    <property type="match status" value="1"/>
</dbReference>
<dbReference type="RefSeq" id="WP_181602175.1">
    <property type="nucleotide sequence ID" value="NZ_CP059378.1"/>
</dbReference>
<evidence type="ECO:0000256" key="7">
    <source>
        <dbReference type="ARBA" id="ARBA00022692"/>
    </source>
</evidence>
<dbReference type="SUPFAM" id="SSF158472">
    <property type="entry name" value="HAMP domain-like"/>
    <property type="match status" value="1"/>
</dbReference>
<keyword evidence="14" id="KW-0175">Coiled coil</keyword>
<evidence type="ECO:0000256" key="12">
    <source>
        <dbReference type="ARBA" id="ARBA00023012"/>
    </source>
</evidence>
<name>A0A7D6VRI7_9CLOT</name>
<accession>A0A7D6VRI7</accession>
<dbReference type="PANTHER" id="PTHR45528">
    <property type="entry name" value="SENSOR HISTIDINE KINASE CPXA"/>
    <property type="match status" value="1"/>
</dbReference>
<dbReference type="InterPro" id="IPR003660">
    <property type="entry name" value="HAMP_dom"/>
</dbReference>
<dbReference type="Pfam" id="PF00672">
    <property type="entry name" value="HAMP"/>
    <property type="match status" value="1"/>
</dbReference>
<gene>
    <name evidence="18" type="ORF">HZF06_01615</name>
</gene>
<evidence type="ECO:0000259" key="17">
    <source>
        <dbReference type="PROSITE" id="PS50885"/>
    </source>
</evidence>
<evidence type="ECO:0000256" key="5">
    <source>
        <dbReference type="ARBA" id="ARBA00022553"/>
    </source>
</evidence>
<sequence>MKFWKRIFIYSMILFLILFNSTGLFIIENVHKRNVDRAVKAVIDRHKGIESILYLNADSLLLSTDYMQNYDKKYEEGLNNWIYLVINGYVLNDKTEPNYIEIYDENNNKIYSNLDIIVNAPRKEINEAKVSEKSFIIRTIKDKRYVFMSSELKIKEKIIKLILVEDISYIYEERIQNYKLFILLDCFVSIILALGMFLISKRLTEPIVELSEISKEITLGNYNIRANVKSKKDEIGVLSENFNIMIESTEKNIKELENLNNAKQQFIDSLTHELKTPLTSIIGYSDLLLKGNVNDEIKFKSLSYINSEARRLEQLSLALLKLTLISKEKVSLNDISLKNCILSAAKTVSYKIESKNINLKIDVEETLIKGDLQLLTVLIINFLDNSIKASEEFSTIEVNGRYFDFNKQYILIIKDYGVGISEEDLSKIKEPFYVADKSRSRVNGGVGLGLAICDEICRVYNIKLEINSKINEGTSIILKFNEENNLL</sequence>
<evidence type="ECO:0000256" key="15">
    <source>
        <dbReference type="SAM" id="Phobius"/>
    </source>
</evidence>
<dbReference type="GO" id="GO:0005524">
    <property type="term" value="F:ATP binding"/>
    <property type="evidence" value="ECO:0007669"/>
    <property type="project" value="UniProtKB-KW"/>
</dbReference>
<dbReference type="Pfam" id="PF00512">
    <property type="entry name" value="HisKA"/>
    <property type="match status" value="1"/>
</dbReference>
<dbReference type="InterPro" id="IPR036097">
    <property type="entry name" value="HisK_dim/P_sf"/>
</dbReference>
<dbReference type="EMBL" id="CP059378">
    <property type="protein sequence ID" value="QLY80309.1"/>
    <property type="molecule type" value="Genomic_DNA"/>
</dbReference>
<evidence type="ECO:0000313" key="18">
    <source>
        <dbReference type="EMBL" id="QLY80309.1"/>
    </source>
</evidence>
<feature type="domain" description="Histidine kinase" evidence="16">
    <location>
        <begin position="269"/>
        <end position="484"/>
    </location>
</feature>
<dbReference type="Gene3D" id="3.30.565.10">
    <property type="entry name" value="Histidine kinase-like ATPase, C-terminal domain"/>
    <property type="match status" value="1"/>
</dbReference>
<feature type="coiled-coil region" evidence="14">
    <location>
        <begin position="239"/>
        <end position="273"/>
    </location>
</feature>
<evidence type="ECO:0000259" key="16">
    <source>
        <dbReference type="PROSITE" id="PS50109"/>
    </source>
</evidence>
<evidence type="ECO:0000256" key="14">
    <source>
        <dbReference type="SAM" id="Coils"/>
    </source>
</evidence>
<keyword evidence="5" id="KW-0597">Phosphoprotein</keyword>
<dbReference type="Pfam" id="PF02518">
    <property type="entry name" value="HATPase_c"/>
    <property type="match status" value="1"/>
</dbReference>
<evidence type="ECO:0000256" key="9">
    <source>
        <dbReference type="ARBA" id="ARBA00022777"/>
    </source>
</evidence>
<protein>
    <recommendedName>
        <fullName evidence="3">histidine kinase</fullName>
        <ecNumber evidence="3">2.7.13.3</ecNumber>
    </recommendedName>
</protein>
<keyword evidence="10" id="KW-0067">ATP-binding</keyword>
<dbReference type="PROSITE" id="PS50109">
    <property type="entry name" value="HIS_KIN"/>
    <property type="match status" value="1"/>
</dbReference>
<evidence type="ECO:0000313" key="19">
    <source>
        <dbReference type="Proteomes" id="UP000512286"/>
    </source>
</evidence>
<dbReference type="InterPro" id="IPR005467">
    <property type="entry name" value="His_kinase_dom"/>
</dbReference>
<dbReference type="SMART" id="SM00388">
    <property type="entry name" value="HisKA"/>
    <property type="match status" value="1"/>
</dbReference>
<keyword evidence="9 18" id="KW-0418">Kinase</keyword>